<gene>
    <name evidence="1" type="ORF">LIER_16624</name>
</gene>
<protein>
    <submittedName>
        <fullName evidence="1">Uncharacterized protein</fullName>
    </submittedName>
</protein>
<reference evidence="1 2" key="1">
    <citation type="submission" date="2024-01" db="EMBL/GenBank/DDBJ databases">
        <title>The complete chloroplast genome sequence of Lithospermum erythrorhizon: insights into the phylogenetic relationship among Boraginaceae species and the maternal lineages of purple gromwells.</title>
        <authorList>
            <person name="Okada T."/>
            <person name="Watanabe K."/>
        </authorList>
    </citation>
    <scope>NUCLEOTIDE SEQUENCE [LARGE SCALE GENOMIC DNA]</scope>
</reference>
<dbReference type="EMBL" id="BAABME010003735">
    <property type="protein sequence ID" value="GAA0159962.1"/>
    <property type="molecule type" value="Genomic_DNA"/>
</dbReference>
<organism evidence="1 2">
    <name type="scientific">Lithospermum erythrorhizon</name>
    <name type="common">Purple gromwell</name>
    <name type="synonym">Lithospermum officinale var. erythrorhizon</name>
    <dbReference type="NCBI Taxonomy" id="34254"/>
    <lineage>
        <taxon>Eukaryota</taxon>
        <taxon>Viridiplantae</taxon>
        <taxon>Streptophyta</taxon>
        <taxon>Embryophyta</taxon>
        <taxon>Tracheophyta</taxon>
        <taxon>Spermatophyta</taxon>
        <taxon>Magnoliopsida</taxon>
        <taxon>eudicotyledons</taxon>
        <taxon>Gunneridae</taxon>
        <taxon>Pentapetalae</taxon>
        <taxon>asterids</taxon>
        <taxon>lamiids</taxon>
        <taxon>Boraginales</taxon>
        <taxon>Boraginaceae</taxon>
        <taxon>Boraginoideae</taxon>
        <taxon>Lithospermeae</taxon>
        <taxon>Lithospermum</taxon>
    </lineage>
</organism>
<dbReference type="Proteomes" id="UP001454036">
    <property type="component" value="Unassembled WGS sequence"/>
</dbReference>
<keyword evidence="2" id="KW-1185">Reference proteome</keyword>
<evidence type="ECO:0000313" key="2">
    <source>
        <dbReference type="Proteomes" id="UP001454036"/>
    </source>
</evidence>
<name>A0AAV3QA03_LITER</name>
<dbReference type="PANTHER" id="PTHR11439">
    <property type="entry name" value="GAG-POL-RELATED RETROTRANSPOSON"/>
    <property type="match status" value="1"/>
</dbReference>
<sequence length="155" mass="17621">MVIARSKQGISESQRKYTLDLLEETGMLGCKSSNTPVELGNKDRMFEGDLVDKATYQQLVGKLIYLSLTRPDIGFAKQRSEAEYRAMTHGVCEVIWIKRIFKELNIQFNGPIQFYCDNQSAIRQQVADILSKGLAEKQFSLLLNKLGLINIYRPA</sequence>
<proteinExistence type="predicted"/>
<accession>A0AAV3QA03</accession>
<comment type="caution">
    <text evidence="1">The sequence shown here is derived from an EMBL/GenBank/DDBJ whole genome shotgun (WGS) entry which is preliminary data.</text>
</comment>
<dbReference type="CDD" id="cd09272">
    <property type="entry name" value="RNase_HI_RT_Ty1"/>
    <property type="match status" value="1"/>
</dbReference>
<dbReference type="AlphaFoldDB" id="A0AAV3QA03"/>
<evidence type="ECO:0000313" key="1">
    <source>
        <dbReference type="EMBL" id="GAA0159962.1"/>
    </source>
</evidence>
<dbReference type="PANTHER" id="PTHR11439:SF463">
    <property type="entry name" value="REVERSE TRANSCRIPTASE TY1_COPIA-TYPE DOMAIN-CONTAINING PROTEIN"/>
    <property type="match status" value="1"/>
</dbReference>